<dbReference type="AlphaFoldDB" id="A0A1H7L2J7"/>
<dbReference type="InterPro" id="IPR036514">
    <property type="entry name" value="SGNH_hydro_sf"/>
</dbReference>
<dbReference type="EMBL" id="FNZZ01000002">
    <property type="protein sequence ID" value="SEK92487.1"/>
    <property type="molecule type" value="Genomic_DNA"/>
</dbReference>
<proteinExistence type="predicted"/>
<reference evidence="2" key="1">
    <citation type="submission" date="2016-10" db="EMBL/GenBank/DDBJ databases">
        <authorList>
            <person name="Varghese N."/>
            <person name="Submissions S."/>
        </authorList>
    </citation>
    <scope>NUCLEOTIDE SEQUENCE [LARGE SCALE GENOMIC DNA]</scope>
    <source>
        <strain evidence="2">JS21-1</strain>
    </source>
</reference>
<dbReference type="STRING" id="1855283.SAMN05216382_1120"/>
<dbReference type="Gene3D" id="3.40.50.1110">
    <property type="entry name" value="SGNH hydrolase"/>
    <property type="match status" value="1"/>
</dbReference>
<protein>
    <submittedName>
        <fullName evidence="1">Uncharacterized protein</fullName>
    </submittedName>
</protein>
<sequence>MALPVSGAARLVRRSGGLGARAIAPLAATAASQPLTAAYSLRRVVPAYAGACLQVRDSGNVLRTLTFKADGTYDAPAAIWSAYGDGRSFSVATWYDQSGNGHHLISSSRPALVFPAAPASYDGAYVDFTAKAQHLATTSTPLAVGGSANLSLFAISATRGWTSAAIHPRDPAVYSAAIGPLIGYGTAAAGVLVVGADGPGAETTLYGASGALLVDASTEFANRWRNWWFNQTGATVSGGGDTRTLFTARPHTRAHSSGNRLVVGNNGALNQSANASLRELLVFNGNGALADRECAGIAAWQRRSWGGLVTNRFPDRFVAIFAGQSNAQYYAVDSVSGDGSAGSNALARVFVPDLSARLSIPADSLRELTTYCSSTAIGGSSVLKRANPGSDKYWWDGDAGTPGPSLTSALTNLDFGNAPGKRYRRCVIMWSQGEAEALYWSANTGDAAVAADWKAQTKLVWAALRTKIGYDCPIVIQPLGNQTGAQSQMEALRTIQSQLAAEVPGVTIAPETTDLVRQDNVHFASALKGPNQSPAGYDLAATRLAAALAPLLLTIPPR</sequence>
<dbReference type="SUPFAM" id="SSF52266">
    <property type="entry name" value="SGNH hydrolase"/>
    <property type="match status" value="1"/>
</dbReference>
<dbReference type="Gene3D" id="2.60.120.200">
    <property type="match status" value="1"/>
</dbReference>
<dbReference type="Proteomes" id="UP000199214">
    <property type="component" value="Unassembled WGS sequence"/>
</dbReference>
<dbReference type="OrthoDB" id="7586328at2"/>
<evidence type="ECO:0000313" key="1">
    <source>
        <dbReference type="EMBL" id="SEK92487.1"/>
    </source>
</evidence>
<gene>
    <name evidence="1" type="ORF">SAMN05216382_1120</name>
</gene>
<accession>A0A1H7L2J7</accession>
<dbReference type="GO" id="GO:0016788">
    <property type="term" value="F:hydrolase activity, acting on ester bonds"/>
    <property type="evidence" value="ECO:0007669"/>
    <property type="project" value="UniProtKB-ARBA"/>
</dbReference>
<name>A0A1H7L2J7_9SPHN</name>
<dbReference type="RefSeq" id="WP_093004187.1">
    <property type="nucleotide sequence ID" value="NZ_FNZZ01000002.1"/>
</dbReference>
<keyword evidence="2" id="KW-1185">Reference proteome</keyword>
<organism evidence="1 2">
    <name type="scientific">Sphingomonas palmae</name>
    <dbReference type="NCBI Taxonomy" id="1855283"/>
    <lineage>
        <taxon>Bacteria</taxon>
        <taxon>Pseudomonadati</taxon>
        <taxon>Pseudomonadota</taxon>
        <taxon>Alphaproteobacteria</taxon>
        <taxon>Sphingomonadales</taxon>
        <taxon>Sphingomonadaceae</taxon>
        <taxon>Sphingomonas</taxon>
    </lineage>
</organism>
<evidence type="ECO:0000313" key="2">
    <source>
        <dbReference type="Proteomes" id="UP000199214"/>
    </source>
</evidence>